<dbReference type="PROSITE" id="PS50084">
    <property type="entry name" value="KH_TYPE_1"/>
    <property type="match status" value="1"/>
</dbReference>
<dbReference type="InterPro" id="IPR022711">
    <property type="entry name" value="RNase_Y_N"/>
</dbReference>
<dbReference type="PANTHER" id="PTHR12826:SF15">
    <property type="entry name" value="RIBONUCLEASE Y"/>
    <property type="match status" value="1"/>
</dbReference>
<dbReference type="PROSITE" id="PS51831">
    <property type="entry name" value="HD"/>
    <property type="match status" value="1"/>
</dbReference>
<dbReference type="AlphaFoldDB" id="A0A7C5USC8"/>
<dbReference type="SUPFAM" id="SSF109604">
    <property type="entry name" value="HD-domain/PDEase-like"/>
    <property type="match status" value="1"/>
</dbReference>
<name>A0A7C5USC8_UNCC3</name>
<dbReference type="GO" id="GO:0003723">
    <property type="term" value="F:RNA binding"/>
    <property type="evidence" value="ECO:0007669"/>
    <property type="project" value="UniProtKB-UniRule"/>
</dbReference>
<keyword evidence="4 5" id="KW-0694">RNA-binding</keyword>
<dbReference type="SMART" id="SM00322">
    <property type="entry name" value="KH"/>
    <property type="match status" value="1"/>
</dbReference>
<keyword evidence="2 5" id="KW-0255">Endonuclease</keyword>
<dbReference type="SUPFAM" id="SSF54791">
    <property type="entry name" value="Eukaryotic type KH-domain (KH-domain type I)"/>
    <property type="match status" value="1"/>
</dbReference>
<dbReference type="Gene3D" id="1.10.3210.10">
    <property type="entry name" value="Hypothetical protein af1432"/>
    <property type="match status" value="1"/>
</dbReference>
<dbReference type="HAMAP" id="MF_00335">
    <property type="entry name" value="RNase_Y"/>
    <property type="match status" value="1"/>
</dbReference>
<evidence type="ECO:0000256" key="7">
    <source>
        <dbReference type="SAM" id="Coils"/>
    </source>
</evidence>
<dbReference type="Pfam" id="PF12072">
    <property type="entry name" value="RNase_Y_N"/>
    <property type="match status" value="1"/>
</dbReference>
<dbReference type="InterPro" id="IPR003607">
    <property type="entry name" value="HD/PDEase_dom"/>
</dbReference>
<dbReference type="GO" id="GO:0005886">
    <property type="term" value="C:plasma membrane"/>
    <property type="evidence" value="ECO:0007669"/>
    <property type="project" value="UniProtKB-UniRule"/>
</dbReference>
<dbReference type="InterPro" id="IPR036612">
    <property type="entry name" value="KH_dom_type_1_sf"/>
</dbReference>
<evidence type="ECO:0000259" key="8">
    <source>
        <dbReference type="PROSITE" id="PS51831"/>
    </source>
</evidence>
<dbReference type="InterPro" id="IPR017705">
    <property type="entry name" value="Ribonuclease_Y"/>
</dbReference>
<evidence type="ECO:0000313" key="9">
    <source>
        <dbReference type="EMBL" id="HHR92009.1"/>
    </source>
</evidence>
<evidence type="ECO:0000256" key="3">
    <source>
        <dbReference type="ARBA" id="ARBA00022801"/>
    </source>
</evidence>
<feature type="domain" description="HD" evidence="8">
    <location>
        <begin position="317"/>
        <end position="410"/>
    </location>
</feature>
<accession>A0A7C5USC8</accession>
<feature type="coiled-coil region" evidence="7">
    <location>
        <begin position="51"/>
        <end position="173"/>
    </location>
</feature>
<dbReference type="Pfam" id="PF00013">
    <property type="entry name" value="KH_1"/>
    <property type="match status" value="1"/>
</dbReference>
<evidence type="ECO:0000256" key="2">
    <source>
        <dbReference type="ARBA" id="ARBA00022759"/>
    </source>
</evidence>
<organism evidence="9">
    <name type="scientific">candidate division CPR3 bacterium</name>
    <dbReference type="NCBI Taxonomy" id="2268181"/>
    <lineage>
        <taxon>Bacteria</taxon>
        <taxon>Bacteria division CPR3</taxon>
    </lineage>
</organism>
<keyword evidence="1 5" id="KW-0540">Nuclease</keyword>
<evidence type="ECO:0000256" key="4">
    <source>
        <dbReference type="ARBA" id="ARBA00022884"/>
    </source>
</evidence>
<dbReference type="SMART" id="SM00471">
    <property type="entry name" value="HDc"/>
    <property type="match status" value="1"/>
</dbReference>
<proteinExistence type="inferred from homology"/>
<dbReference type="EMBL" id="DRVY01000020">
    <property type="protein sequence ID" value="HHR92009.1"/>
    <property type="molecule type" value="Genomic_DNA"/>
</dbReference>
<dbReference type="GO" id="GO:0006402">
    <property type="term" value="P:mRNA catabolic process"/>
    <property type="evidence" value="ECO:0007669"/>
    <property type="project" value="UniProtKB-UniRule"/>
</dbReference>
<gene>
    <name evidence="5 9" type="primary">rny</name>
    <name evidence="9" type="ORF">ENL96_00650</name>
</gene>
<evidence type="ECO:0000256" key="1">
    <source>
        <dbReference type="ARBA" id="ARBA00022722"/>
    </source>
</evidence>
<keyword evidence="7" id="KW-0175">Coiled coil</keyword>
<reference evidence="9" key="1">
    <citation type="journal article" date="2020" name="mSystems">
        <title>Genome- and Community-Level Interaction Insights into Carbon Utilization and Element Cycling Functions of Hydrothermarchaeota in Hydrothermal Sediment.</title>
        <authorList>
            <person name="Zhou Z."/>
            <person name="Liu Y."/>
            <person name="Xu W."/>
            <person name="Pan J."/>
            <person name="Luo Z.H."/>
            <person name="Li M."/>
        </authorList>
    </citation>
    <scope>NUCLEOTIDE SEQUENCE [LARGE SCALE GENOMIC DNA]</scope>
    <source>
        <strain evidence="9">SpSt-1042</strain>
    </source>
</reference>
<dbReference type="Gene3D" id="3.30.1370.10">
    <property type="entry name" value="K Homology domain, type 1"/>
    <property type="match status" value="1"/>
</dbReference>
<dbReference type="EC" id="3.1.-.-" evidence="5 6"/>
<dbReference type="Pfam" id="PF01966">
    <property type="entry name" value="HD"/>
    <property type="match status" value="1"/>
</dbReference>
<dbReference type="InterPro" id="IPR006675">
    <property type="entry name" value="HDIG_dom"/>
</dbReference>
<sequence>MSTIISIVISLIGGSLLGIGISKFIFPKKLDESEEIEFASTKAQKILLKAKEEAQKIIHQANKSILEKERKLGEWEKRLFVKHQNLERRETELDRKEDELDKLKENIDQVKKSLKAVKENLDQRMQEISGISKEEAKSIILNELEEELAQEKANRIREAKDQISKRVDEIAKELIISTMQTVATEYTGEMTTTTIPLENEEIKGRIIGRDGRNIKTFEKMTGVDVILDESPDYITLSCFDPIRREIARIAMVRLIADGRIHPGRIEEYVSKAKQQVAKEIIRAGEDLAFKAGFPNLPLKAIKYLGKYYYRFSYGQNLASHTLEVVKICGKLAAELGLNVQLAKKCALFHDLGKVAPAAEEGGHPELGVELGKKLGLEEPVLNAMLAHHGKADPTTFESALTAIGDAISGSRPGARRISAELYIKRITDIENIAKSFKGVKEAYAIYAGRELRVLVAPEEVDDAGIAKLSHEIAKKIEKTQTYPGTIQVTVIRESRATDMAK</sequence>
<dbReference type="CDD" id="cd00077">
    <property type="entry name" value="HDc"/>
    <property type="match status" value="1"/>
</dbReference>
<protein>
    <recommendedName>
        <fullName evidence="5 6">Ribonuclease Y</fullName>
        <shortName evidence="5">RNase Y</shortName>
        <ecNumber evidence="5 6">3.1.-.-</ecNumber>
    </recommendedName>
</protein>
<dbReference type="PANTHER" id="PTHR12826">
    <property type="entry name" value="RIBONUCLEASE Y"/>
    <property type="match status" value="1"/>
</dbReference>
<dbReference type="InterPro" id="IPR004088">
    <property type="entry name" value="KH_dom_type_1"/>
</dbReference>
<keyword evidence="3 5" id="KW-0378">Hydrolase</keyword>
<dbReference type="InterPro" id="IPR006674">
    <property type="entry name" value="HD_domain"/>
</dbReference>
<evidence type="ECO:0000256" key="6">
    <source>
        <dbReference type="NCBIfam" id="TIGR03319"/>
    </source>
</evidence>
<comment type="function">
    <text evidence="5">Endoribonuclease that initiates mRNA decay.</text>
</comment>
<dbReference type="GO" id="GO:0004521">
    <property type="term" value="F:RNA endonuclease activity"/>
    <property type="evidence" value="ECO:0007669"/>
    <property type="project" value="UniProtKB-UniRule"/>
</dbReference>
<evidence type="ECO:0000256" key="5">
    <source>
        <dbReference type="HAMAP-Rule" id="MF_00335"/>
    </source>
</evidence>
<dbReference type="CDD" id="cd22431">
    <property type="entry name" value="KH-I_RNaseY"/>
    <property type="match status" value="1"/>
</dbReference>
<dbReference type="GO" id="GO:0016787">
    <property type="term" value="F:hydrolase activity"/>
    <property type="evidence" value="ECO:0007669"/>
    <property type="project" value="UniProtKB-KW"/>
</dbReference>
<dbReference type="InterPro" id="IPR004087">
    <property type="entry name" value="KH_dom"/>
</dbReference>
<comment type="caution">
    <text evidence="9">The sequence shown here is derived from an EMBL/GenBank/DDBJ whole genome shotgun (WGS) entry which is preliminary data.</text>
</comment>
<dbReference type="NCBIfam" id="TIGR03319">
    <property type="entry name" value="RNase_Y"/>
    <property type="match status" value="1"/>
</dbReference>
<comment type="similarity">
    <text evidence="5">Belongs to the RNase Y family.</text>
</comment>
<dbReference type="NCBIfam" id="TIGR00277">
    <property type="entry name" value="HDIG"/>
    <property type="match status" value="1"/>
</dbReference>